<sequence>MAADARSLRGVAEPWLQRRLLLRRQSIQQPVDYPDWCKVVRKPESCRVAIVMKANRRVPCTNNIAPERLAMRGREGWN</sequence>
<comment type="caution">
    <text evidence="1">The sequence shown here is derived from an EMBL/GenBank/DDBJ whole genome shotgun (WGS) entry which is preliminary data.</text>
</comment>
<accession>A0AAV7KVJ4</accession>
<dbReference type="AlphaFoldDB" id="A0AAV7KVJ4"/>
<evidence type="ECO:0000313" key="2">
    <source>
        <dbReference type="Proteomes" id="UP001066276"/>
    </source>
</evidence>
<dbReference type="Proteomes" id="UP001066276">
    <property type="component" value="Chromosome 12"/>
</dbReference>
<keyword evidence="2" id="KW-1185">Reference proteome</keyword>
<evidence type="ECO:0000313" key="1">
    <source>
        <dbReference type="EMBL" id="KAJ1080188.1"/>
    </source>
</evidence>
<gene>
    <name evidence="1" type="ORF">NDU88_000408</name>
</gene>
<dbReference type="Gene3D" id="2.60.40.1900">
    <property type="entry name" value="Beta-microseminoprotein (PSP94) domain"/>
    <property type="match status" value="1"/>
</dbReference>
<protein>
    <submittedName>
        <fullName evidence="1">Uncharacterized protein</fullName>
    </submittedName>
</protein>
<proteinExistence type="predicted"/>
<dbReference type="EMBL" id="JANPWB010000016">
    <property type="protein sequence ID" value="KAJ1080188.1"/>
    <property type="molecule type" value="Genomic_DNA"/>
</dbReference>
<reference evidence="1" key="1">
    <citation type="journal article" date="2022" name="bioRxiv">
        <title>Sequencing and chromosome-scale assembly of the giantPleurodeles waltlgenome.</title>
        <authorList>
            <person name="Brown T."/>
            <person name="Elewa A."/>
            <person name="Iarovenko S."/>
            <person name="Subramanian E."/>
            <person name="Araus A.J."/>
            <person name="Petzold A."/>
            <person name="Susuki M."/>
            <person name="Suzuki K.-i.T."/>
            <person name="Hayashi T."/>
            <person name="Toyoda A."/>
            <person name="Oliveira C."/>
            <person name="Osipova E."/>
            <person name="Leigh N.D."/>
            <person name="Simon A."/>
            <person name="Yun M.H."/>
        </authorList>
    </citation>
    <scope>NUCLEOTIDE SEQUENCE</scope>
    <source>
        <strain evidence="1">20211129_DDA</strain>
        <tissue evidence="1">Liver</tissue>
    </source>
</reference>
<name>A0AAV7KVJ4_PLEWA</name>
<organism evidence="1 2">
    <name type="scientific">Pleurodeles waltl</name>
    <name type="common">Iberian ribbed newt</name>
    <dbReference type="NCBI Taxonomy" id="8319"/>
    <lineage>
        <taxon>Eukaryota</taxon>
        <taxon>Metazoa</taxon>
        <taxon>Chordata</taxon>
        <taxon>Craniata</taxon>
        <taxon>Vertebrata</taxon>
        <taxon>Euteleostomi</taxon>
        <taxon>Amphibia</taxon>
        <taxon>Batrachia</taxon>
        <taxon>Caudata</taxon>
        <taxon>Salamandroidea</taxon>
        <taxon>Salamandridae</taxon>
        <taxon>Pleurodelinae</taxon>
        <taxon>Pleurodeles</taxon>
    </lineage>
</organism>